<organism evidence="1 2">
    <name type="scientific">Neomoorella thermoacetica</name>
    <name type="common">Clostridium thermoaceticum</name>
    <dbReference type="NCBI Taxonomy" id="1525"/>
    <lineage>
        <taxon>Bacteria</taxon>
        <taxon>Bacillati</taxon>
        <taxon>Bacillota</taxon>
        <taxon>Clostridia</taxon>
        <taxon>Neomoorellales</taxon>
        <taxon>Neomoorellaceae</taxon>
        <taxon>Neomoorella</taxon>
    </lineage>
</organism>
<protein>
    <submittedName>
        <fullName evidence="1">Uncharacterized protein</fullName>
    </submittedName>
</protein>
<gene>
    <name evidence="1" type="ORF">MOTE_10690</name>
</gene>
<evidence type="ECO:0000313" key="1">
    <source>
        <dbReference type="EMBL" id="OIQ59813.1"/>
    </source>
</evidence>
<comment type="caution">
    <text evidence="1">The sequence shown here is derived from an EMBL/GenBank/DDBJ whole genome shotgun (WGS) entry which is preliminary data.</text>
</comment>
<sequence length="164" mass="18538">MISGRWPASFLLERRNGAGRDGPPRNTMSLKVKDMVALTEVAIKICGEEFGDGYLFYPFHYPPDDAEVFLYRPVTPDGWWRAEVPLPSGQVGCWVPPEVAKMAMAFPEFLGNIKQPLTIRMKTGIIMATKWKRSGDWLKIIETTDVPTKTKVRLIRLNRGQVSA</sequence>
<dbReference type="EMBL" id="MDDC01000007">
    <property type="protein sequence ID" value="OIQ59813.1"/>
    <property type="molecule type" value="Genomic_DNA"/>
</dbReference>
<accession>A0A1J5P7I5</accession>
<proteinExistence type="predicted"/>
<evidence type="ECO:0000313" key="2">
    <source>
        <dbReference type="Proteomes" id="UP000182811"/>
    </source>
</evidence>
<dbReference type="Proteomes" id="UP000182811">
    <property type="component" value="Unassembled WGS sequence"/>
</dbReference>
<dbReference type="AlphaFoldDB" id="A0A1J5P7I5"/>
<name>A0A1J5P7I5_NEOTH</name>
<reference evidence="1 2" key="1">
    <citation type="submission" date="2016-08" db="EMBL/GenBank/DDBJ databases">
        <title>Genome-based comparison of Moorella thermoacetic strains.</title>
        <authorList>
            <person name="Poehlein A."/>
            <person name="Bengelsdorf F.R."/>
            <person name="Esser C."/>
            <person name="Duerre P."/>
            <person name="Daniel R."/>
        </authorList>
    </citation>
    <scope>NUCLEOTIDE SEQUENCE [LARGE SCALE GENOMIC DNA]</scope>
    <source>
        <strain evidence="1 2">DSM 21394</strain>
    </source>
</reference>